<dbReference type="OrthoDB" id="9765462at2"/>
<dbReference type="GO" id="GO:0004151">
    <property type="term" value="F:dihydroorotase activity"/>
    <property type="evidence" value="ECO:0007669"/>
    <property type="project" value="UniProtKB-EC"/>
</dbReference>
<gene>
    <name evidence="7" type="primary">pyrC</name>
    <name evidence="7" type="ORF">Poly30_40990</name>
</gene>
<keyword evidence="8" id="KW-1185">Reference proteome</keyword>
<dbReference type="EC" id="3.5.2.3" evidence="7"/>
<comment type="function">
    <text evidence="2">Catalyzes the reversible cyclization of carbamoyl aspartate to dihydroorotate.</text>
</comment>
<dbReference type="GO" id="GO:0046872">
    <property type="term" value="F:metal ion binding"/>
    <property type="evidence" value="ECO:0007669"/>
    <property type="project" value="UniProtKB-KW"/>
</dbReference>
<dbReference type="PANTHER" id="PTHR43668">
    <property type="entry name" value="ALLANTOINASE"/>
    <property type="match status" value="1"/>
</dbReference>
<evidence type="ECO:0000313" key="7">
    <source>
        <dbReference type="EMBL" id="QDV08551.1"/>
    </source>
</evidence>
<evidence type="ECO:0000313" key="8">
    <source>
        <dbReference type="Proteomes" id="UP000320390"/>
    </source>
</evidence>
<dbReference type="InterPro" id="IPR011059">
    <property type="entry name" value="Metal-dep_hydrolase_composite"/>
</dbReference>
<comment type="similarity">
    <text evidence="3">Belongs to the metallo-dependent hydrolases superfamily. DHOase family. Class I DHOase subfamily.</text>
</comment>
<protein>
    <submittedName>
        <fullName evidence="7">Dihydroorotase</fullName>
        <ecNumber evidence="7">3.5.2.3</ecNumber>
    </submittedName>
</protein>
<feature type="domain" description="Amidohydrolase-related" evidence="6">
    <location>
        <begin position="79"/>
        <end position="450"/>
    </location>
</feature>
<dbReference type="SUPFAM" id="SSF51338">
    <property type="entry name" value="Composite domain of metallo-dependent hydrolases"/>
    <property type="match status" value="1"/>
</dbReference>
<dbReference type="AlphaFoldDB" id="A0A518EWW1"/>
<name>A0A518EWW1_9BACT</name>
<evidence type="ECO:0000256" key="1">
    <source>
        <dbReference type="ARBA" id="ARBA00001947"/>
    </source>
</evidence>
<dbReference type="GO" id="GO:0005737">
    <property type="term" value="C:cytoplasm"/>
    <property type="evidence" value="ECO:0007669"/>
    <property type="project" value="TreeGrafter"/>
</dbReference>
<dbReference type="PANTHER" id="PTHR43668:SF4">
    <property type="entry name" value="ALLANTOINASE"/>
    <property type="match status" value="1"/>
</dbReference>
<evidence type="ECO:0000256" key="3">
    <source>
        <dbReference type="ARBA" id="ARBA00010286"/>
    </source>
</evidence>
<sequence length="469" mass="49882">MSGQGKQGAGSGGSILIHGGRVVGAEGVSEADVLIEHGRVTEVRPGLLGSARLRAAEEAARGAGGLAGGLERLDAAGQLVFPGLTDPQVHFREPGMPLKEDLGSGSLAALAGGVTGFMEMPNTNPNTDSPERLEEKLERAAASAVSDYAFFLGGTHENADQIGEWEDMPGCAGIKVFMGSSTGSLLVPDNPTLERILRSGKRRVTFHSEDDDRLKERYAAVKEGTHVREHPHVRDVACAVQATTRLLDLAELTGRPIHILHVSTADEIRLVRERDLGELVTVELTPNHLFLTAPDCYEGPHGTWAQMNPPVRDRAHQEVLREAAADGTAACIGSDHAPHTLEDKAKPFPASSSGIAGVQTTLPLLLTAVRDGWLRHEDIVRLCVQGPSRVYGARDRGPLAPGALGHAVLVDPSARGTIGERPFHSRAGHTPFADVDLAGWPTATVLHGRVAYQGGQLVGERNGQRIIFR</sequence>
<comment type="cofactor">
    <cofactor evidence="1">
        <name>Zn(2+)</name>
        <dbReference type="ChEBI" id="CHEBI:29105"/>
    </cofactor>
</comment>
<dbReference type="RefSeq" id="WP_145201417.1">
    <property type="nucleotide sequence ID" value="NZ_CP036434.1"/>
</dbReference>
<keyword evidence="4" id="KW-0479">Metal-binding</keyword>
<evidence type="ECO:0000256" key="5">
    <source>
        <dbReference type="ARBA" id="ARBA00022801"/>
    </source>
</evidence>
<proteinExistence type="inferred from homology"/>
<dbReference type="CDD" id="cd01318">
    <property type="entry name" value="DHOase_IIb"/>
    <property type="match status" value="1"/>
</dbReference>
<dbReference type="Pfam" id="PF01979">
    <property type="entry name" value="Amidohydro_1"/>
    <property type="match status" value="1"/>
</dbReference>
<dbReference type="InterPro" id="IPR050138">
    <property type="entry name" value="DHOase/Allantoinase_Hydrolase"/>
</dbReference>
<accession>A0A518EWW1</accession>
<dbReference type="InterPro" id="IPR032466">
    <property type="entry name" value="Metal_Hydrolase"/>
</dbReference>
<keyword evidence="5 7" id="KW-0378">Hydrolase</keyword>
<dbReference type="GO" id="GO:0006145">
    <property type="term" value="P:purine nucleobase catabolic process"/>
    <property type="evidence" value="ECO:0007669"/>
    <property type="project" value="TreeGrafter"/>
</dbReference>
<dbReference type="SUPFAM" id="SSF51556">
    <property type="entry name" value="Metallo-dependent hydrolases"/>
    <property type="match status" value="1"/>
</dbReference>
<organism evidence="7 8">
    <name type="scientific">Saltatorellus ferox</name>
    <dbReference type="NCBI Taxonomy" id="2528018"/>
    <lineage>
        <taxon>Bacteria</taxon>
        <taxon>Pseudomonadati</taxon>
        <taxon>Planctomycetota</taxon>
        <taxon>Planctomycetia</taxon>
        <taxon>Planctomycetia incertae sedis</taxon>
        <taxon>Saltatorellus</taxon>
    </lineage>
</organism>
<dbReference type="Proteomes" id="UP000320390">
    <property type="component" value="Chromosome"/>
</dbReference>
<evidence type="ECO:0000256" key="4">
    <source>
        <dbReference type="ARBA" id="ARBA00022723"/>
    </source>
</evidence>
<dbReference type="GO" id="GO:0004038">
    <property type="term" value="F:allantoinase activity"/>
    <property type="evidence" value="ECO:0007669"/>
    <property type="project" value="TreeGrafter"/>
</dbReference>
<dbReference type="InterPro" id="IPR002195">
    <property type="entry name" value="Dihydroorotase_CS"/>
</dbReference>
<reference evidence="7 8" key="1">
    <citation type="submission" date="2019-02" db="EMBL/GenBank/DDBJ databases">
        <title>Deep-cultivation of Planctomycetes and their phenomic and genomic characterization uncovers novel biology.</title>
        <authorList>
            <person name="Wiegand S."/>
            <person name="Jogler M."/>
            <person name="Boedeker C."/>
            <person name="Pinto D."/>
            <person name="Vollmers J."/>
            <person name="Rivas-Marin E."/>
            <person name="Kohn T."/>
            <person name="Peeters S.H."/>
            <person name="Heuer A."/>
            <person name="Rast P."/>
            <person name="Oberbeckmann S."/>
            <person name="Bunk B."/>
            <person name="Jeske O."/>
            <person name="Meyerdierks A."/>
            <person name="Storesund J.E."/>
            <person name="Kallscheuer N."/>
            <person name="Luecker S."/>
            <person name="Lage O.M."/>
            <person name="Pohl T."/>
            <person name="Merkel B.J."/>
            <person name="Hornburger P."/>
            <person name="Mueller R.-W."/>
            <person name="Bruemmer F."/>
            <person name="Labrenz M."/>
            <person name="Spormann A.M."/>
            <person name="Op den Camp H."/>
            <person name="Overmann J."/>
            <person name="Amann R."/>
            <person name="Jetten M.S.M."/>
            <person name="Mascher T."/>
            <person name="Medema M.H."/>
            <person name="Devos D.P."/>
            <person name="Kaster A.-K."/>
            <person name="Ovreas L."/>
            <person name="Rohde M."/>
            <person name="Galperin M.Y."/>
            <person name="Jogler C."/>
        </authorList>
    </citation>
    <scope>NUCLEOTIDE SEQUENCE [LARGE SCALE GENOMIC DNA]</scope>
    <source>
        <strain evidence="7 8">Poly30</strain>
    </source>
</reference>
<dbReference type="InterPro" id="IPR006680">
    <property type="entry name" value="Amidohydro-rel"/>
</dbReference>
<dbReference type="EMBL" id="CP036434">
    <property type="protein sequence ID" value="QDV08551.1"/>
    <property type="molecule type" value="Genomic_DNA"/>
</dbReference>
<evidence type="ECO:0000256" key="2">
    <source>
        <dbReference type="ARBA" id="ARBA00002368"/>
    </source>
</evidence>
<dbReference type="Gene3D" id="3.20.20.140">
    <property type="entry name" value="Metal-dependent hydrolases"/>
    <property type="match status" value="1"/>
</dbReference>
<dbReference type="PROSITE" id="PS00483">
    <property type="entry name" value="DIHYDROOROTASE_2"/>
    <property type="match status" value="1"/>
</dbReference>
<evidence type="ECO:0000259" key="6">
    <source>
        <dbReference type="Pfam" id="PF01979"/>
    </source>
</evidence>